<name>A0A9X2NLI0_9PSEU</name>
<reference evidence="2" key="1">
    <citation type="submission" date="2022-06" db="EMBL/GenBank/DDBJ databases">
        <title>Amycolatopsis iheyaensis sp. nov., a new species of the genus Amycolatopsis isolated from soil in Iheya island, Japan.</title>
        <authorList>
            <person name="Ngamcharungchit C."/>
            <person name="Kanto H."/>
            <person name="Take A."/>
            <person name="Intra B."/>
            <person name="Matsumoto A."/>
            <person name="Panbangred W."/>
            <person name="Inahashi Y."/>
        </authorList>
    </citation>
    <scope>NUCLEOTIDE SEQUENCE</scope>
    <source>
        <strain evidence="2">OK19-0408</strain>
    </source>
</reference>
<accession>A0A9X2NLI0</accession>
<feature type="compositionally biased region" description="Low complexity" evidence="1">
    <location>
        <begin position="51"/>
        <end position="62"/>
    </location>
</feature>
<dbReference type="InterPro" id="IPR036291">
    <property type="entry name" value="NAD(P)-bd_dom_sf"/>
</dbReference>
<protein>
    <submittedName>
        <fullName evidence="2">SDR family NAD(P)-dependent oxidoreductase</fullName>
    </submittedName>
</protein>
<organism evidence="2 3">
    <name type="scientific">Amycolatopsis iheyensis</name>
    <dbReference type="NCBI Taxonomy" id="2945988"/>
    <lineage>
        <taxon>Bacteria</taxon>
        <taxon>Bacillati</taxon>
        <taxon>Actinomycetota</taxon>
        <taxon>Actinomycetes</taxon>
        <taxon>Pseudonocardiales</taxon>
        <taxon>Pseudonocardiaceae</taxon>
        <taxon>Amycolatopsis</taxon>
    </lineage>
</organism>
<feature type="region of interest" description="Disordered" evidence="1">
    <location>
        <begin position="41"/>
        <end position="76"/>
    </location>
</feature>
<evidence type="ECO:0000313" key="3">
    <source>
        <dbReference type="Proteomes" id="UP001144096"/>
    </source>
</evidence>
<dbReference type="Pfam" id="PF00106">
    <property type="entry name" value="adh_short"/>
    <property type="match status" value="1"/>
</dbReference>
<dbReference type="EMBL" id="JAMXQV010000036">
    <property type="protein sequence ID" value="MCR6489771.1"/>
    <property type="molecule type" value="Genomic_DNA"/>
</dbReference>
<dbReference type="InterPro" id="IPR002347">
    <property type="entry name" value="SDR_fam"/>
</dbReference>
<dbReference type="Proteomes" id="UP001144096">
    <property type="component" value="Unassembled WGS sequence"/>
</dbReference>
<evidence type="ECO:0000313" key="2">
    <source>
        <dbReference type="EMBL" id="MCR6489771.1"/>
    </source>
</evidence>
<comment type="caution">
    <text evidence="2">The sequence shown here is derived from an EMBL/GenBank/DDBJ whole genome shotgun (WGS) entry which is preliminary data.</text>
</comment>
<sequence length="76" mass="7797">MRAQRSGRILTISSSAGFTSGTGRVLYSASKFAVEGLSAKPCEKSSGETCSGRGRSPGSSAGEELDRHPPVAAPVR</sequence>
<keyword evidence="3" id="KW-1185">Reference proteome</keyword>
<dbReference type="SUPFAM" id="SSF51735">
    <property type="entry name" value="NAD(P)-binding Rossmann-fold domains"/>
    <property type="match status" value="1"/>
</dbReference>
<gene>
    <name evidence="2" type="ORF">M8542_43865</name>
</gene>
<proteinExistence type="predicted"/>
<evidence type="ECO:0000256" key="1">
    <source>
        <dbReference type="SAM" id="MobiDB-lite"/>
    </source>
</evidence>
<dbReference type="AlphaFoldDB" id="A0A9X2NLI0"/>
<dbReference type="Gene3D" id="3.40.50.720">
    <property type="entry name" value="NAD(P)-binding Rossmann-like Domain"/>
    <property type="match status" value="1"/>
</dbReference>